<reference evidence="3 4" key="1">
    <citation type="submission" date="2020-03" db="EMBL/GenBank/DDBJ databases">
        <title>Dissostichus mawsoni Genome sequencing and assembly.</title>
        <authorList>
            <person name="Park H."/>
        </authorList>
    </citation>
    <scope>NUCLEOTIDE SEQUENCE [LARGE SCALE GENOMIC DNA]</scope>
    <source>
        <strain evidence="3">DM0001</strain>
        <tissue evidence="3">Muscle</tissue>
    </source>
</reference>
<feature type="compositionally biased region" description="Basic and acidic residues" evidence="1">
    <location>
        <begin position="1"/>
        <end position="12"/>
    </location>
</feature>
<protein>
    <submittedName>
        <fullName evidence="3">Uncharacterized protein</fullName>
    </submittedName>
</protein>
<evidence type="ECO:0000256" key="1">
    <source>
        <dbReference type="SAM" id="MobiDB-lite"/>
    </source>
</evidence>
<proteinExistence type="predicted"/>
<keyword evidence="2" id="KW-0812">Transmembrane</keyword>
<feature type="region of interest" description="Disordered" evidence="1">
    <location>
        <begin position="1"/>
        <end position="32"/>
    </location>
</feature>
<dbReference type="AlphaFoldDB" id="A0A7J5X8V6"/>
<keyword evidence="4" id="KW-1185">Reference proteome</keyword>
<dbReference type="Proteomes" id="UP000518266">
    <property type="component" value="Unassembled WGS sequence"/>
</dbReference>
<name>A0A7J5X8V6_DISMA</name>
<feature type="region of interest" description="Disordered" evidence="1">
    <location>
        <begin position="86"/>
        <end position="119"/>
    </location>
</feature>
<keyword evidence="2" id="KW-1133">Transmembrane helix</keyword>
<comment type="caution">
    <text evidence="3">The sequence shown here is derived from an EMBL/GenBank/DDBJ whole genome shotgun (WGS) entry which is preliminary data.</text>
</comment>
<keyword evidence="2" id="KW-0472">Membrane</keyword>
<evidence type="ECO:0000313" key="3">
    <source>
        <dbReference type="EMBL" id="KAF3833430.1"/>
    </source>
</evidence>
<organism evidence="3 4">
    <name type="scientific">Dissostichus mawsoni</name>
    <name type="common">Antarctic cod</name>
    <dbReference type="NCBI Taxonomy" id="36200"/>
    <lineage>
        <taxon>Eukaryota</taxon>
        <taxon>Metazoa</taxon>
        <taxon>Chordata</taxon>
        <taxon>Craniata</taxon>
        <taxon>Vertebrata</taxon>
        <taxon>Euteleostomi</taxon>
        <taxon>Actinopterygii</taxon>
        <taxon>Neopterygii</taxon>
        <taxon>Teleostei</taxon>
        <taxon>Neoteleostei</taxon>
        <taxon>Acanthomorphata</taxon>
        <taxon>Eupercaria</taxon>
        <taxon>Perciformes</taxon>
        <taxon>Notothenioidei</taxon>
        <taxon>Nototheniidae</taxon>
        <taxon>Dissostichus</taxon>
    </lineage>
</organism>
<evidence type="ECO:0000256" key="2">
    <source>
        <dbReference type="SAM" id="Phobius"/>
    </source>
</evidence>
<feature type="transmembrane region" description="Helical" evidence="2">
    <location>
        <begin position="57"/>
        <end position="81"/>
    </location>
</feature>
<feature type="compositionally biased region" description="Polar residues" evidence="1">
    <location>
        <begin position="87"/>
        <end position="119"/>
    </location>
</feature>
<accession>A0A7J5X8V6</accession>
<dbReference type="EMBL" id="JAAKFY010000026">
    <property type="protein sequence ID" value="KAF3833430.1"/>
    <property type="molecule type" value="Genomic_DNA"/>
</dbReference>
<evidence type="ECO:0000313" key="4">
    <source>
        <dbReference type="Proteomes" id="UP000518266"/>
    </source>
</evidence>
<gene>
    <name evidence="3" type="ORF">F7725_024634</name>
</gene>
<sequence length="119" mass="12724">MGLRGERLRMVQDKPSMTPRGERGPSGASDLMPILKKLPSSVQIETSCCFCSSGNPLLLFIIGAVVAALALLLAGIGFLVYRKRNANESTPSPASSSELTERLNQPSEHVNVTDRASPN</sequence>